<proteinExistence type="predicted"/>
<organism evidence="1 2">
    <name type="scientific">Fusarium oxysporum f. sp. cubense</name>
    <dbReference type="NCBI Taxonomy" id="61366"/>
    <lineage>
        <taxon>Eukaryota</taxon>
        <taxon>Fungi</taxon>
        <taxon>Dikarya</taxon>
        <taxon>Ascomycota</taxon>
        <taxon>Pezizomycotina</taxon>
        <taxon>Sordariomycetes</taxon>
        <taxon>Hypocreomycetidae</taxon>
        <taxon>Hypocreales</taxon>
        <taxon>Nectriaceae</taxon>
        <taxon>Fusarium</taxon>
        <taxon>Fusarium oxysporum species complex</taxon>
    </lineage>
</organism>
<dbReference type="Proteomes" id="UP000321331">
    <property type="component" value="Unassembled WGS sequence"/>
</dbReference>
<dbReference type="EMBL" id="VMNF01000005">
    <property type="protein sequence ID" value="TXC07327.1"/>
    <property type="molecule type" value="Genomic_DNA"/>
</dbReference>
<gene>
    <name evidence="1" type="ORF">FocTR4_00002533</name>
</gene>
<evidence type="ECO:0000313" key="1">
    <source>
        <dbReference type="EMBL" id="TXC07327.1"/>
    </source>
</evidence>
<sequence length="160" mass="18487">MPDLRTCQGWLRQEVIEMIEKTVRDTEKIHLFFRVHEAAVNPLSLPRFTTLRGLFHAAEVHKIPCQSTHSMHPPKRTHIRISSNTHTHPLHHLPLPIPRPNDFLREGLTRGNPGPFQPWPETDLPSEDPLRFVDQRAGNLGCSRHLNFLAWVSEYGFCPD</sequence>
<protein>
    <submittedName>
        <fullName evidence="1">Uncharacterized protein</fullName>
    </submittedName>
</protein>
<comment type="caution">
    <text evidence="1">The sequence shown here is derived from an EMBL/GenBank/DDBJ whole genome shotgun (WGS) entry which is preliminary data.</text>
</comment>
<accession>A0A5C6T997</accession>
<reference evidence="1 2" key="1">
    <citation type="submission" date="2019-07" db="EMBL/GenBank/DDBJ databases">
        <title>The First High-Quality Draft Genome Sequence of the Causal Agent of the Current Panama Disease Epidemic.</title>
        <authorList>
            <person name="Warmington R.J."/>
            <person name="Kay W."/>
            <person name="Jeffries A."/>
            <person name="Bebber D."/>
            <person name="Moore K."/>
            <person name="Studholme D.J."/>
        </authorList>
    </citation>
    <scope>NUCLEOTIDE SEQUENCE [LARGE SCALE GENOMIC DNA]</scope>
    <source>
        <strain evidence="1 2">TR4</strain>
    </source>
</reference>
<dbReference type="AlphaFoldDB" id="A0A5C6T997"/>
<evidence type="ECO:0000313" key="2">
    <source>
        <dbReference type="Proteomes" id="UP000321331"/>
    </source>
</evidence>
<name>A0A5C6T997_FUSOC</name>